<sequence>MSSILTYLPQYFGGMHAAARIHGDGCQRSRRIERSSHTFKDHPEESRDSTIWVSTAGVILATKKGIEPQRSEEGGGGGVEEGELGDPSRKRKLCQAPALSGGEPHQRRALHADPLPPRQLRDPRRDEGRRNVTVRLAGDAETRPRFAGGRFGTRRAPPHALHVAGDFHGAVVRQGQHLNPGQPPRGRLPEGRGDAASQRHVPGVDGVHLHHAYPTPTPGPGSPVRPNGLRGGGPTSGLIAPKSGVSLNQPISFLLCASPR</sequence>
<feature type="region of interest" description="Disordered" evidence="1">
    <location>
        <begin position="63"/>
        <end position="132"/>
    </location>
</feature>
<reference evidence="2 3" key="1">
    <citation type="submission" date="2019-03" db="EMBL/GenBank/DDBJ databases">
        <title>First draft genome of Liparis tanakae, snailfish: a comprehensive survey of snailfish specific genes.</title>
        <authorList>
            <person name="Kim W."/>
            <person name="Song I."/>
            <person name="Jeong J.-H."/>
            <person name="Kim D."/>
            <person name="Kim S."/>
            <person name="Ryu S."/>
            <person name="Song J.Y."/>
            <person name="Lee S.K."/>
        </authorList>
    </citation>
    <scope>NUCLEOTIDE SEQUENCE [LARGE SCALE GENOMIC DNA]</scope>
    <source>
        <tissue evidence="2">Muscle</tissue>
    </source>
</reference>
<feature type="compositionally biased region" description="Basic and acidic residues" evidence="1">
    <location>
        <begin position="64"/>
        <end position="73"/>
    </location>
</feature>
<evidence type="ECO:0000313" key="3">
    <source>
        <dbReference type="Proteomes" id="UP000314294"/>
    </source>
</evidence>
<dbReference type="EMBL" id="SRLO01000477">
    <property type="protein sequence ID" value="TNN54698.1"/>
    <property type="molecule type" value="Genomic_DNA"/>
</dbReference>
<feature type="compositionally biased region" description="Basic and acidic residues" evidence="1">
    <location>
        <begin position="119"/>
        <end position="130"/>
    </location>
</feature>
<dbReference type="AlphaFoldDB" id="A0A4Z2GM53"/>
<comment type="caution">
    <text evidence="2">The sequence shown here is derived from an EMBL/GenBank/DDBJ whole genome shotgun (WGS) entry which is preliminary data.</text>
</comment>
<feature type="region of interest" description="Disordered" evidence="1">
    <location>
        <begin position="175"/>
        <end position="199"/>
    </location>
</feature>
<evidence type="ECO:0000256" key="1">
    <source>
        <dbReference type="SAM" id="MobiDB-lite"/>
    </source>
</evidence>
<evidence type="ECO:0000313" key="2">
    <source>
        <dbReference type="EMBL" id="TNN54698.1"/>
    </source>
</evidence>
<keyword evidence="3" id="KW-1185">Reference proteome</keyword>
<accession>A0A4Z2GM53</accession>
<dbReference type="Proteomes" id="UP000314294">
    <property type="component" value="Unassembled WGS sequence"/>
</dbReference>
<name>A0A4Z2GM53_9TELE</name>
<gene>
    <name evidence="2" type="ORF">EYF80_035101</name>
</gene>
<protein>
    <submittedName>
        <fullName evidence="2">Uncharacterized protein</fullName>
    </submittedName>
</protein>
<organism evidence="2 3">
    <name type="scientific">Liparis tanakae</name>
    <name type="common">Tanaka's snailfish</name>
    <dbReference type="NCBI Taxonomy" id="230148"/>
    <lineage>
        <taxon>Eukaryota</taxon>
        <taxon>Metazoa</taxon>
        <taxon>Chordata</taxon>
        <taxon>Craniata</taxon>
        <taxon>Vertebrata</taxon>
        <taxon>Euteleostomi</taxon>
        <taxon>Actinopterygii</taxon>
        <taxon>Neopterygii</taxon>
        <taxon>Teleostei</taxon>
        <taxon>Neoteleostei</taxon>
        <taxon>Acanthomorphata</taxon>
        <taxon>Eupercaria</taxon>
        <taxon>Perciformes</taxon>
        <taxon>Cottioidei</taxon>
        <taxon>Cottales</taxon>
        <taxon>Liparidae</taxon>
        <taxon>Liparis</taxon>
    </lineage>
</organism>
<proteinExistence type="predicted"/>
<feature type="region of interest" description="Disordered" evidence="1">
    <location>
        <begin position="212"/>
        <end position="244"/>
    </location>
</feature>